<evidence type="ECO:0000313" key="2">
    <source>
        <dbReference type="EMBL" id="CAF1389529.1"/>
    </source>
</evidence>
<feature type="region of interest" description="Disordered" evidence="1">
    <location>
        <begin position="44"/>
        <end position="75"/>
    </location>
</feature>
<sequence>MELILAAGAVGLAGYALGKRKERHEIANGFVTYHGNATGQPEYGNVHYGSSARHYHGGSSGGHRSHHHTYYPTGTGGTTQCRINFNFSKEEKFRSNDLQLE</sequence>
<evidence type="ECO:0000313" key="3">
    <source>
        <dbReference type="Proteomes" id="UP000663852"/>
    </source>
</evidence>
<comment type="caution">
    <text evidence="2">The sequence shown here is derived from an EMBL/GenBank/DDBJ whole genome shotgun (WGS) entry which is preliminary data.</text>
</comment>
<evidence type="ECO:0000256" key="1">
    <source>
        <dbReference type="SAM" id="MobiDB-lite"/>
    </source>
</evidence>
<protein>
    <submittedName>
        <fullName evidence="2">Uncharacterized protein</fullName>
    </submittedName>
</protein>
<dbReference type="EMBL" id="CAJNOJ010000310">
    <property type="protein sequence ID" value="CAF1389529.1"/>
    <property type="molecule type" value="Genomic_DNA"/>
</dbReference>
<proteinExistence type="predicted"/>
<name>A0A815K8B0_ADIRI</name>
<reference evidence="2" key="1">
    <citation type="submission" date="2021-02" db="EMBL/GenBank/DDBJ databases">
        <authorList>
            <person name="Nowell W R."/>
        </authorList>
    </citation>
    <scope>NUCLEOTIDE SEQUENCE</scope>
</reference>
<organism evidence="2 3">
    <name type="scientific">Adineta ricciae</name>
    <name type="common">Rotifer</name>
    <dbReference type="NCBI Taxonomy" id="249248"/>
    <lineage>
        <taxon>Eukaryota</taxon>
        <taxon>Metazoa</taxon>
        <taxon>Spiralia</taxon>
        <taxon>Gnathifera</taxon>
        <taxon>Rotifera</taxon>
        <taxon>Eurotatoria</taxon>
        <taxon>Bdelloidea</taxon>
        <taxon>Adinetida</taxon>
        <taxon>Adinetidae</taxon>
        <taxon>Adineta</taxon>
    </lineage>
</organism>
<accession>A0A815K8B0</accession>
<gene>
    <name evidence="2" type="ORF">EDS130_LOCUS35387</name>
</gene>
<dbReference type="AlphaFoldDB" id="A0A815K8B0"/>
<dbReference type="Proteomes" id="UP000663852">
    <property type="component" value="Unassembled WGS sequence"/>
</dbReference>